<proteinExistence type="predicted"/>
<dbReference type="SMART" id="SM00717">
    <property type="entry name" value="SANT"/>
    <property type="match status" value="1"/>
</dbReference>
<sequence length="261" mass="29143">MATSSVSSCWTAKQNKMFEKALAVYDKDTPDRWHNVARAVGGKSAEEVKRHYELLVADIILIEKGQMPRANYRSSGHRGTPFASASLSKNFMDMIKQTRTIPSEHFKALKLMGTVDWYLRTLLEAKASSNLQRLDPTGPEEVRRVLSAPTCRTARACKCCEIKSTEEASIGVLEIKVGREKWRFLPLPPTHLIVLWPHCGSKRAPVLISYSAILPSSFSPFGNAILLLVSSNEALPHNSHFPPAYKERQPTEEANARVRGV</sequence>
<dbReference type="InterPro" id="IPR009057">
    <property type="entry name" value="Homeodomain-like_sf"/>
</dbReference>
<dbReference type="FunFam" id="1.10.10.60:FF:000154">
    <property type="entry name" value="Transcription factor SRM1"/>
    <property type="match status" value="1"/>
</dbReference>
<feature type="domain" description="Myb-like" evidence="6">
    <location>
        <begin position="6"/>
        <end position="58"/>
    </location>
</feature>
<keyword evidence="2" id="KW-0805">Transcription regulation</keyword>
<keyword evidence="4" id="KW-0539">Nucleus</keyword>
<keyword evidence="8" id="KW-1185">Reference proteome</keyword>
<dbReference type="InterPro" id="IPR044636">
    <property type="entry name" value="RADIALIS-like"/>
</dbReference>
<dbReference type="GO" id="GO:0003700">
    <property type="term" value="F:DNA-binding transcription factor activity"/>
    <property type="evidence" value="ECO:0007669"/>
    <property type="project" value="InterPro"/>
</dbReference>
<evidence type="ECO:0000256" key="4">
    <source>
        <dbReference type="ARBA" id="ARBA00023242"/>
    </source>
</evidence>
<accession>A0A9E7G4J5</accession>
<keyword evidence="3" id="KW-0804">Transcription</keyword>
<evidence type="ECO:0000256" key="1">
    <source>
        <dbReference type="ARBA" id="ARBA00004123"/>
    </source>
</evidence>
<dbReference type="PANTHER" id="PTHR43952">
    <property type="entry name" value="MYB FAMILY TRANSCRIPTION FACTOR-RELATED"/>
    <property type="match status" value="1"/>
</dbReference>
<evidence type="ECO:0000256" key="3">
    <source>
        <dbReference type="ARBA" id="ARBA00023163"/>
    </source>
</evidence>
<dbReference type="EMBL" id="CP097508">
    <property type="protein sequence ID" value="URE08731.1"/>
    <property type="molecule type" value="Genomic_DNA"/>
</dbReference>
<dbReference type="PANTHER" id="PTHR43952:SF80">
    <property type="entry name" value="PROTEIN RADIALIS-LIKE 3"/>
    <property type="match status" value="1"/>
</dbReference>
<dbReference type="Proteomes" id="UP001055439">
    <property type="component" value="Chromosome 6"/>
</dbReference>
<comment type="subcellular location">
    <subcellularLocation>
        <location evidence="1">Nucleus</location>
    </subcellularLocation>
</comment>
<protein>
    <submittedName>
        <fullName evidence="7">SANT</fullName>
    </submittedName>
</protein>
<evidence type="ECO:0000313" key="8">
    <source>
        <dbReference type="Proteomes" id="UP001055439"/>
    </source>
</evidence>
<dbReference type="GO" id="GO:0005634">
    <property type="term" value="C:nucleus"/>
    <property type="evidence" value="ECO:0007669"/>
    <property type="project" value="UniProtKB-SubCell"/>
</dbReference>
<evidence type="ECO:0000313" key="7">
    <source>
        <dbReference type="EMBL" id="URE08731.1"/>
    </source>
</evidence>
<dbReference type="AlphaFoldDB" id="A0A9E7G4J5"/>
<dbReference type="OrthoDB" id="118550at2759"/>
<evidence type="ECO:0000256" key="5">
    <source>
        <dbReference type="SAM" id="MobiDB-lite"/>
    </source>
</evidence>
<evidence type="ECO:0000259" key="6">
    <source>
        <dbReference type="SMART" id="SM00717"/>
    </source>
</evidence>
<dbReference type="CDD" id="cd00167">
    <property type="entry name" value="SANT"/>
    <property type="match status" value="1"/>
</dbReference>
<dbReference type="InterPro" id="IPR001005">
    <property type="entry name" value="SANT/Myb"/>
</dbReference>
<dbReference type="Gene3D" id="1.10.10.60">
    <property type="entry name" value="Homeodomain-like"/>
    <property type="match status" value="1"/>
</dbReference>
<dbReference type="SUPFAM" id="SSF46689">
    <property type="entry name" value="Homeodomain-like"/>
    <property type="match status" value="1"/>
</dbReference>
<feature type="compositionally biased region" description="Basic and acidic residues" evidence="5">
    <location>
        <begin position="245"/>
        <end position="261"/>
    </location>
</feature>
<feature type="region of interest" description="Disordered" evidence="5">
    <location>
        <begin position="240"/>
        <end position="261"/>
    </location>
</feature>
<reference evidence="7" key="1">
    <citation type="submission" date="2022-05" db="EMBL/GenBank/DDBJ databases">
        <title>The Musa troglodytarum L. genome provides insights into the mechanism of non-climacteric behaviour and enrichment of carotenoids.</title>
        <authorList>
            <person name="Wang J."/>
        </authorList>
    </citation>
    <scope>NUCLEOTIDE SEQUENCE</scope>
    <source>
        <tissue evidence="7">Leaf</tissue>
    </source>
</reference>
<evidence type="ECO:0000256" key="2">
    <source>
        <dbReference type="ARBA" id="ARBA00023015"/>
    </source>
</evidence>
<name>A0A9E7G4J5_9LILI</name>
<gene>
    <name evidence="7" type="ORF">MUK42_21803</name>
</gene>
<organism evidence="7 8">
    <name type="scientific">Musa troglodytarum</name>
    <name type="common">fe'i banana</name>
    <dbReference type="NCBI Taxonomy" id="320322"/>
    <lineage>
        <taxon>Eukaryota</taxon>
        <taxon>Viridiplantae</taxon>
        <taxon>Streptophyta</taxon>
        <taxon>Embryophyta</taxon>
        <taxon>Tracheophyta</taxon>
        <taxon>Spermatophyta</taxon>
        <taxon>Magnoliopsida</taxon>
        <taxon>Liliopsida</taxon>
        <taxon>Zingiberales</taxon>
        <taxon>Musaceae</taxon>
        <taxon>Musa</taxon>
    </lineage>
</organism>